<dbReference type="KEGG" id="vg:5141872"/>
<dbReference type="Proteomes" id="UP000214353">
    <property type="component" value="Segment"/>
</dbReference>
<keyword evidence="2" id="KW-1185">Reference proteome</keyword>
<dbReference type="EMBL" id="DQ504428">
    <property type="protein sequence ID" value="ABF47430.1"/>
    <property type="molecule type" value="Genomic_DNA"/>
</dbReference>
<reference evidence="1 2" key="1">
    <citation type="journal article" date="2009" name="BMC Genomics">
        <title>Genomic sequence, organization and characteristics of a new nucleopolyhedrovirus isolated from Clanis bilineata larva.</title>
        <authorList>
            <person name="Zhu S.Y."/>
            <person name="Yi J.P."/>
            <person name="Shen W.D."/>
            <person name="Wang L.Q."/>
            <person name="He H.G."/>
            <person name="Wang Y."/>
            <person name="Li B."/>
            <person name="Wang W.B."/>
        </authorList>
    </citation>
    <scope>NUCLEOTIDE SEQUENCE [LARGE SCALE GENOMIC DNA]</scope>
    <source>
        <strain evidence="1">DZ1</strain>
    </source>
</reference>
<dbReference type="InterPro" id="IPR006962">
    <property type="entry name" value="P48_Baculovir"/>
</dbReference>
<evidence type="ECO:0000313" key="1">
    <source>
        <dbReference type="EMBL" id="ABF47430.1"/>
    </source>
</evidence>
<accession>Q0N413</accession>
<proteinExistence type="predicted"/>
<dbReference type="Pfam" id="PF04878">
    <property type="entry name" value="Baculo_p48"/>
    <property type="match status" value="1"/>
</dbReference>
<dbReference type="GeneID" id="5141872"/>
<protein>
    <submittedName>
        <fullName evidence="1">p45</fullName>
    </submittedName>
</protein>
<organism evidence="1 2">
    <name type="scientific">Clanis bilineata nucleopolyhedrovirus</name>
    <dbReference type="NCBI Taxonomy" id="1307957"/>
    <lineage>
        <taxon>Viruses</taxon>
        <taxon>Viruses incertae sedis</taxon>
        <taxon>Naldaviricetes</taxon>
        <taxon>Lefavirales</taxon>
        <taxon>Baculoviridae</taxon>
        <taxon>Alphabaculovirus</taxon>
        <taxon>Alphabaculovirus clabilineatae</taxon>
    </lineage>
</organism>
<name>Q0N413_9ABAC</name>
<sequence length="389" mass="45441">MRSKIGNTGVTFPQSLNHRVPYRLIFRKNANDVKHVNFYANFTTCEIDSLVFLFSRYFDQNKYVHVKGLTFFNEFNKCVDVVKNNFENKQQNNEIKQIFSMFLRHEFMSQVPNFKKILQYLQKYLKPVPSPFILEIGSKCDSCSINGLECIECKINYLSACITTFDEGMQDGWDIFLRPMFGLPLFMFVLIRTEFDSDGIFNADDLITNSFSRFFYNLLCDKANQYVNVKTVQPLVDECRRGVNSLKCHELEFLLCMLRNKNTCDSQLFAPFKQFMIQLALKTKIKQSKLNKIASVVFTGFYLRLYLEGASNKLVASGTSPFDVEVRNVCRFILSTYDNERFEKFMVKLANIKKDLSVEQYIVTENHIRQLVNKHNLDEDFATLLNDNV</sequence>
<evidence type="ECO:0000313" key="2">
    <source>
        <dbReference type="Proteomes" id="UP000214353"/>
    </source>
</evidence>
<dbReference type="RefSeq" id="YP_717627.1">
    <property type="nucleotide sequence ID" value="NC_008293.1"/>
</dbReference>
<dbReference type="OrthoDB" id="4662at10239"/>